<evidence type="ECO:0000313" key="2">
    <source>
        <dbReference type="Proteomes" id="UP000076532"/>
    </source>
</evidence>
<organism evidence="1 2">
    <name type="scientific">Athelia psychrophila</name>
    <dbReference type="NCBI Taxonomy" id="1759441"/>
    <lineage>
        <taxon>Eukaryota</taxon>
        <taxon>Fungi</taxon>
        <taxon>Dikarya</taxon>
        <taxon>Basidiomycota</taxon>
        <taxon>Agaricomycotina</taxon>
        <taxon>Agaricomycetes</taxon>
        <taxon>Agaricomycetidae</taxon>
        <taxon>Atheliales</taxon>
        <taxon>Atheliaceae</taxon>
        <taxon>Athelia</taxon>
    </lineage>
</organism>
<keyword evidence="2" id="KW-1185">Reference proteome</keyword>
<accession>A0A167T0C3</accession>
<dbReference type="EMBL" id="KV418577">
    <property type="protein sequence ID" value="KZP02429.1"/>
    <property type="molecule type" value="Genomic_DNA"/>
</dbReference>
<dbReference type="AlphaFoldDB" id="A0A167T0C3"/>
<dbReference type="Proteomes" id="UP000076532">
    <property type="component" value="Unassembled WGS sequence"/>
</dbReference>
<sequence length="78" mass="8616">MSDERAVNQEGSARSRFGFQKAGWGHTAATLDSCSVPAVTYKQQQLRHPPSPRIQVQEPFNNNLSEKEAKYARVAALG</sequence>
<reference evidence="1 2" key="1">
    <citation type="journal article" date="2016" name="Mol. Biol. Evol.">
        <title>Comparative Genomics of Early-Diverging Mushroom-Forming Fungi Provides Insights into the Origins of Lignocellulose Decay Capabilities.</title>
        <authorList>
            <person name="Nagy L.G."/>
            <person name="Riley R."/>
            <person name="Tritt A."/>
            <person name="Adam C."/>
            <person name="Daum C."/>
            <person name="Floudas D."/>
            <person name="Sun H."/>
            <person name="Yadav J.S."/>
            <person name="Pangilinan J."/>
            <person name="Larsson K.H."/>
            <person name="Matsuura K."/>
            <person name="Barry K."/>
            <person name="Labutti K."/>
            <person name="Kuo R."/>
            <person name="Ohm R.A."/>
            <person name="Bhattacharya S.S."/>
            <person name="Shirouzu T."/>
            <person name="Yoshinaga Y."/>
            <person name="Martin F.M."/>
            <person name="Grigoriev I.V."/>
            <person name="Hibbett D.S."/>
        </authorList>
    </citation>
    <scope>NUCLEOTIDE SEQUENCE [LARGE SCALE GENOMIC DNA]</scope>
    <source>
        <strain evidence="1 2">CBS 109695</strain>
    </source>
</reference>
<gene>
    <name evidence="1" type="ORF">FIBSPDRAFT_942043</name>
</gene>
<proteinExistence type="predicted"/>
<evidence type="ECO:0000313" key="1">
    <source>
        <dbReference type="EMBL" id="KZP02429.1"/>
    </source>
</evidence>
<protein>
    <submittedName>
        <fullName evidence="1">Uncharacterized protein</fullName>
    </submittedName>
</protein>
<name>A0A167T0C3_9AGAM</name>